<evidence type="ECO:0000259" key="2">
    <source>
        <dbReference type="Pfam" id="PF01266"/>
    </source>
</evidence>
<gene>
    <name evidence="3" type="ORF">EZH22_04875</name>
</gene>
<dbReference type="Pfam" id="PF01266">
    <property type="entry name" value="DAO"/>
    <property type="match status" value="1"/>
</dbReference>
<feature type="domain" description="FAD dependent oxidoreductase" evidence="2">
    <location>
        <begin position="38"/>
        <end position="390"/>
    </location>
</feature>
<evidence type="ECO:0000313" key="3">
    <source>
        <dbReference type="EMBL" id="QRG07726.1"/>
    </source>
</evidence>
<evidence type="ECO:0000313" key="4">
    <source>
        <dbReference type="Proteomes" id="UP000596427"/>
    </source>
</evidence>
<dbReference type="Gene3D" id="3.50.50.60">
    <property type="entry name" value="FAD/NAD(P)-binding domain"/>
    <property type="match status" value="1"/>
</dbReference>
<dbReference type="Gene3D" id="3.30.9.10">
    <property type="entry name" value="D-Amino Acid Oxidase, subunit A, domain 2"/>
    <property type="match status" value="1"/>
</dbReference>
<dbReference type="SUPFAM" id="SSF51905">
    <property type="entry name" value="FAD/NAD(P)-binding domain"/>
    <property type="match status" value="1"/>
</dbReference>
<dbReference type="EMBL" id="CP063362">
    <property type="protein sequence ID" value="QRG07726.1"/>
    <property type="molecule type" value="Genomic_DNA"/>
</dbReference>
<dbReference type="KEGG" id="xdi:EZH22_04875"/>
<dbReference type="RefSeq" id="WP_203194640.1">
    <property type="nucleotide sequence ID" value="NZ_CP063362.1"/>
</dbReference>
<accession>A0A974PQN6</accession>
<keyword evidence="1" id="KW-0560">Oxidoreductase</keyword>
<dbReference type="AlphaFoldDB" id="A0A974PQN6"/>
<dbReference type="InterPro" id="IPR036188">
    <property type="entry name" value="FAD/NAD-bd_sf"/>
</dbReference>
<evidence type="ECO:0000256" key="1">
    <source>
        <dbReference type="ARBA" id="ARBA00023002"/>
    </source>
</evidence>
<organism evidence="3 4">
    <name type="scientific">Xanthobacter dioxanivorans</name>
    <dbReference type="NCBI Taxonomy" id="2528964"/>
    <lineage>
        <taxon>Bacteria</taxon>
        <taxon>Pseudomonadati</taxon>
        <taxon>Pseudomonadota</taxon>
        <taxon>Alphaproteobacteria</taxon>
        <taxon>Hyphomicrobiales</taxon>
        <taxon>Xanthobacteraceae</taxon>
        <taxon>Xanthobacter</taxon>
    </lineage>
</organism>
<dbReference type="Proteomes" id="UP000596427">
    <property type="component" value="Chromosome"/>
</dbReference>
<name>A0A974PQN6_9HYPH</name>
<keyword evidence="4" id="KW-1185">Reference proteome</keyword>
<dbReference type="InterPro" id="IPR006076">
    <property type="entry name" value="FAD-dep_OxRdtase"/>
</dbReference>
<proteinExistence type="predicted"/>
<dbReference type="PANTHER" id="PTHR13847">
    <property type="entry name" value="SARCOSINE DEHYDROGENASE-RELATED"/>
    <property type="match status" value="1"/>
</dbReference>
<dbReference type="GO" id="GO:0005737">
    <property type="term" value="C:cytoplasm"/>
    <property type="evidence" value="ECO:0007669"/>
    <property type="project" value="TreeGrafter"/>
</dbReference>
<protein>
    <submittedName>
        <fullName evidence="3">FAD-binding oxidoreductase</fullName>
    </submittedName>
</protein>
<dbReference type="PANTHER" id="PTHR13847:SF281">
    <property type="entry name" value="FAD DEPENDENT OXIDOREDUCTASE DOMAIN-CONTAINING PROTEIN"/>
    <property type="match status" value="1"/>
</dbReference>
<sequence>MIRVTAPLNPAGHARSWYAATAVPCPAFAPLRGGAKADVCVLGGGYTGLSAALHLAEAGFRVVLLEAVRVGSGASGRNGGQLHSGQRRDQDFLEKAVGLDDARKLWDLAEEAKALVHDRIARHAIACDYRPGLIHADHKPHFVAESHAYARRLAEVYGYDQVTPLSREELRALVGSPAYHGGTLDRGAGHLHPLNFALGLATAASAAGVEIHEGTRVAKVADGPSGVSVTTDTGGTVHADFLLECGNGLMDGLDRRVGAHVMPICNYIAATEPLGARAQEIIANDAAVADSKFVINYFRLSADGRLLFGGGESYRRSLQPDVPAFVRPFMLKIFPQLADVRIDYGWGGVLAITLPRLPFVRRLSDHVLVSAGYSGQGVALAPLFGKILAEAVRGQMERFDVLQRLPVPPFPGGTLMRYPLLVAGLSYYALRDRL</sequence>
<dbReference type="GO" id="GO:0016491">
    <property type="term" value="F:oxidoreductase activity"/>
    <property type="evidence" value="ECO:0007669"/>
    <property type="project" value="UniProtKB-KW"/>
</dbReference>
<reference evidence="3 4" key="1">
    <citation type="submission" date="2020-10" db="EMBL/GenBank/DDBJ databases">
        <title>Degradation of 1,4-Dioxane by Xanthobacter sp. YN2, via a Novel Group-2 Soluble Di-Iron Monooxygenase.</title>
        <authorList>
            <person name="Ma F."/>
            <person name="Wang Y."/>
            <person name="Yang J."/>
            <person name="Guo H."/>
            <person name="Su D."/>
            <person name="Yu L."/>
        </authorList>
    </citation>
    <scope>NUCLEOTIDE SEQUENCE [LARGE SCALE GENOMIC DNA]</scope>
    <source>
        <strain evidence="3 4">YN2</strain>
    </source>
</reference>